<organism evidence="1 2">
    <name type="scientific">Natronosalvus hydrolyticus</name>
    <dbReference type="NCBI Taxonomy" id="2979988"/>
    <lineage>
        <taxon>Archaea</taxon>
        <taxon>Methanobacteriati</taxon>
        <taxon>Methanobacteriota</taxon>
        <taxon>Stenosarchaea group</taxon>
        <taxon>Halobacteria</taxon>
        <taxon>Halobacteriales</taxon>
        <taxon>Natrialbaceae</taxon>
        <taxon>Natronosalvus</taxon>
    </lineage>
</organism>
<dbReference type="PANTHER" id="PTHR47197:SF3">
    <property type="entry name" value="DIHYDRO-HEME D1 DEHYDROGENASE"/>
    <property type="match status" value="1"/>
</dbReference>
<dbReference type="InterPro" id="IPR051200">
    <property type="entry name" value="Host-pathogen_enzymatic-act"/>
</dbReference>
<keyword evidence="2" id="KW-1185">Reference proteome</keyword>
<dbReference type="InterPro" id="IPR015943">
    <property type="entry name" value="WD40/YVTN_repeat-like_dom_sf"/>
</dbReference>
<dbReference type="InterPro" id="IPR006311">
    <property type="entry name" value="TAT_signal"/>
</dbReference>
<dbReference type="EMBL" id="JAOPJZ010000031">
    <property type="protein sequence ID" value="MCU4754181.1"/>
    <property type="molecule type" value="Genomic_DNA"/>
</dbReference>
<accession>A0AAP3E807</accession>
<dbReference type="PANTHER" id="PTHR47197">
    <property type="entry name" value="PROTEIN NIRF"/>
    <property type="match status" value="1"/>
</dbReference>
<dbReference type="PROSITE" id="PS51257">
    <property type="entry name" value="PROKAR_LIPOPROTEIN"/>
    <property type="match status" value="1"/>
</dbReference>
<dbReference type="Gene3D" id="2.130.10.10">
    <property type="entry name" value="YVTN repeat-like/Quinoprotein amine dehydrogenase"/>
    <property type="match status" value="2"/>
</dbReference>
<evidence type="ECO:0000313" key="2">
    <source>
        <dbReference type="Proteomes" id="UP001321047"/>
    </source>
</evidence>
<evidence type="ECO:0000313" key="1">
    <source>
        <dbReference type="EMBL" id="MCU4754181.1"/>
    </source>
</evidence>
<proteinExistence type="predicted"/>
<dbReference type="InterPro" id="IPR011048">
    <property type="entry name" value="Haem_d1_sf"/>
</dbReference>
<protein>
    <submittedName>
        <fullName evidence="1">Cell surface protein</fullName>
    </submittedName>
</protein>
<dbReference type="Proteomes" id="UP001321047">
    <property type="component" value="Unassembled WGS sequence"/>
</dbReference>
<reference evidence="1 2" key="1">
    <citation type="submission" date="2022-09" db="EMBL/GenBank/DDBJ databases">
        <title>Enrichment on poylsaccharides allowed isolation of novel metabolic and taxonomic groups of Haloarchaea.</title>
        <authorList>
            <person name="Sorokin D.Y."/>
            <person name="Elcheninov A.G."/>
            <person name="Khizhniak T.V."/>
            <person name="Kolganova T.V."/>
            <person name="Kublanov I.V."/>
        </authorList>
    </citation>
    <scope>NUCLEOTIDE SEQUENCE [LARGE SCALE GENOMIC DNA]</scope>
    <source>
        <strain evidence="1 2">AArc-curdl1</strain>
    </source>
</reference>
<sequence>MKQTTRRSFLAGTAGATLTAAAGCLGSDDADGTGYEVWALDQGTDQIYIYEPDGDDEFEAVAEIDVNEDVDEFGQVPHMVDFSSDYEYAAVACTAGAKTLVYRTEDRELVANLDTGAGSHFAGFTPDDEYIQVDAIGEGAIVRVDADLEDESFDIVDEIVIDDAPAFADRAEEFPADDDGVRGRPVCHDHANGHSYHTLGPSIDFAGVVVVDYDAFEIDQVFSPDEIRSNCGTMASPDEGTFYFTAGVPSNHEETGGVGEWYALDTDTNLPLDPETNEPVEDFSAEDVSRDTDGYDAHGFWFTDGGDELWILNRETDNGLVVDPETNEVIDEIDDYGPAPDIMWGSPDDEYMFVTLRGPDPLSGDPHAAKGETPGFSVLSVEDREIVTVIEPDEGNDDSDFHGIGVRVTE</sequence>
<name>A0AAP3E807_9EURY</name>
<dbReference type="RefSeq" id="WP_342810482.1">
    <property type="nucleotide sequence ID" value="NZ_JAOPJZ010000031.1"/>
</dbReference>
<comment type="caution">
    <text evidence="1">The sequence shown here is derived from an EMBL/GenBank/DDBJ whole genome shotgun (WGS) entry which is preliminary data.</text>
</comment>
<dbReference type="AlphaFoldDB" id="A0AAP3E807"/>
<dbReference type="SUPFAM" id="SSF51004">
    <property type="entry name" value="C-terminal (heme d1) domain of cytochrome cd1-nitrite reductase"/>
    <property type="match status" value="1"/>
</dbReference>
<dbReference type="PROSITE" id="PS51318">
    <property type="entry name" value="TAT"/>
    <property type="match status" value="1"/>
</dbReference>
<gene>
    <name evidence="1" type="ORF">OB919_19720</name>
</gene>